<name>A0ABQ4X566_9ASTR</name>
<protein>
    <submittedName>
        <fullName evidence="1">Uncharacterized protein</fullName>
    </submittedName>
</protein>
<keyword evidence="2" id="KW-1185">Reference proteome</keyword>
<gene>
    <name evidence="1" type="ORF">Tco_0655148</name>
</gene>
<reference evidence="1" key="2">
    <citation type="submission" date="2022-01" db="EMBL/GenBank/DDBJ databases">
        <authorList>
            <person name="Yamashiro T."/>
            <person name="Shiraishi A."/>
            <person name="Satake H."/>
            <person name="Nakayama K."/>
        </authorList>
    </citation>
    <scope>NUCLEOTIDE SEQUENCE</scope>
</reference>
<dbReference type="EMBL" id="BQNB010009216">
    <property type="protein sequence ID" value="GJS60364.1"/>
    <property type="molecule type" value="Genomic_DNA"/>
</dbReference>
<sequence>MIMKLVLIKEDSEQENEIAEIFRIETDIFDYESLLCKAFDEFNYLFQIDLDVLTKDIPGFKTYEEYKDDWIYEWNDKIPWVNENPWKLEGVWKEPTAVKHHCKPFCFESGHSEWLTYNWRDEEYCNGGNLPGQFQVGNTIHYQDYKWYEALEDSDLKDEALRNKAALEESMNQDEESSDDAWRNYSPIDEWCDHEKDVQDENEDIRYLDDYLVRGDAQFNKYDERRCKLLGIPYAKLPACKTKRFEVVKYSSGPSERFQYGVSRFMDMAYRLPV</sequence>
<accession>A0ABQ4X566</accession>
<dbReference type="Proteomes" id="UP001151760">
    <property type="component" value="Unassembled WGS sequence"/>
</dbReference>
<comment type="caution">
    <text evidence="1">The sequence shown here is derived from an EMBL/GenBank/DDBJ whole genome shotgun (WGS) entry which is preliminary data.</text>
</comment>
<evidence type="ECO:0000313" key="1">
    <source>
        <dbReference type="EMBL" id="GJS60364.1"/>
    </source>
</evidence>
<evidence type="ECO:0000313" key="2">
    <source>
        <dbReference type="Proteomes" id="UP001151760"/>
    </source>
</evidence>
<organism evidence="1 2">
    <name type="scientific">Tanacetum coccineum</name>
    <dbReference type="NCBI Taxonomy" id="301880"/>
    <lineage>
        <taxon>Eukaryota</taxon>
        <taxon>Viridiplantae</taxon>
        <taxon>Streptophyta</taxon>
        <taxon>Embryophyta</taxon>
        <taxon>Tracheophyta</taxon>
        <taxon>Spermatophyta</taxon>
        <taxon>Magnoliopsida</taxon>
        <taxon>eudicotyledons</taxon>
        <taxon>Gunneridae</taxon>
        <taxon>Pentapetalae</taxon>
        <taxon>asterids</taxon>
        <taxon>campanulids</taxon>
        <taxon>Asterales</taxon>
        <taxon>Asteraceae</taxon>
        <taxon>Asteroideae</taxon>
        <taxon>Anthemideae</taxon>
        <taxon>Anthemidinae</taxon>
        <taxon>Tanacetum</taxon>
    </lineage>
</organism>
<proteinExistence type="predicted"/>
<reference evidence="1" key="1">
    <citation type="journal article" date="2022" name="Int. J. Mol. Sci.">
        <title>Draft Genome of Tanacetum Coccineum: Genomic Comparison of Closely Related Tanacetum-Family Plants.</title>
        <authorList>
            <person name="Yamashiro T."/>
            <person name="Shiraishi A."/>
            <person name="Nakayama K."/>
            <person name="Satake H."/>
        </authorList>
    </citation>
    <scope>NUCLEOTIDE SEQUENCE</scope>
</reference>